<protein>
    <submittedName>
        <fullName evidence="8">Amino acid transporter, transmembrane</fullName>
    </submittedName>
</protein>
<dbReference type="AlphaFoldDB" id="A0A0A2K089"/>
<feature type="transmembrane region" description="Helical" evidence="6">
    <location>
        <begin position="353"/>
        <end position="373"/>
    </location>
</feature>
<dbReference type="HOGENOM" id="CLU_027816_3_1_1"/>
<evidence type="ECO:0000259" key="7">
    <source>
        <dbReference type="Pfam" id="PF01490"/>
    </source>
</evidence>
<dbReference type="RefSeq" id="XP_016595406.1">
    <property type="nucleotide sequence ID" value="XM_016745674.1"/>
</dbReference>
<comment type="subcellular location">
    <subcellularLocation>
        <location evidence="1">Membrane</location>
        <topology evidence="1">Multi-pass membrane protein</topology>
    </subcellularLocation>
</comment>
<dbReference type="EMBL" id="JQFZ01000260">
    <property type="protein sequence ID" value="KGO52688.1"/>
    <property type="molecule type" value="Genomic_DNA"/>
</dbReference>
<feature type="transmembrane region" description="Helical" evidence="6">
    <location>
        <begin position="313"/>
        <end position="332"/>
    </location>
</feature>
<dbReference type="VEuPathDB" id="FungiDB:PEXP_095640"/>
<gene>
    <name evidence="8" type="ORF">PEX2_084040</name>
</gene>
<dbReference type="GO" id="GO:0015179">
    <property type="term" value="F:L-amino acid transmembrane transporter activity"/>
    <property type="evidence" value="ECO:0007669"/>
    <property type="project" value="TreeGrafter"/>
</dbReference>
<feature type="domain" description="Amino acid transporter transmembrane" evidence="7">
    <location>
        <begin position="47"/>
        <end position="443"/>
    </location>
</feature>
<feature type="transmembrane region" description="Helical" evidence="6">
    <location>
        <begin position="379"/>
        <end position="405"/>
    </location>
</feature>
<accession>A0A0A2K089</accession>
<feature type="transmembrane region" description="Helical" evidence="6">
    <location>
        <begin position="162"/>
        <end position="179"/>
    </location>
</feature>
<feature type="transmembrane region" description="Helical" evidence="6">
    <location>
        <begin position="186"/>
        <end position="206"/>
    </location>
</feature>
<dbReference type="GO" id="GO:0016020">
    <property type="term" value="C:membrane"/>
    <property type="evidence" value="ECO:0007669"/>
    <property type="project" value="UniProtKB-SubCell"/>
</dbReference>
<dbReference type="Proteomes" id="UP000030143">
    <property type="component" value="Unassembled WGS sequence"/>
</dbReference>
<dbReference type="STRING" id="27334.A0A0A2K089"/>
<dbReference type="InterPro" id="IPR013057">
    <property type="entry name" value="AA_transpt_TM"/>
</dbReference>
<proteinExistence type="inferred from homology"/>
<evidence type="ECO:0000256" key="6">
    <source>
        <dbReference type="SAM" id="Phobius"/>
    </source>
</evidence>
<keyword evidence="3 6" id="KW-0812">Transmembrane</keyword>
<evidence type="ECO:0000313" key="8">
    <source>
        <dbReference type="EMBL" id="KGO52688.1"/>
    </source>
</evidence>
<dbReference type="GeneID" id="27681094"/>
<feature type="transmembrane region" description="Helical" evidence="6">
    <location>
        <begin position="271"/>
        <end position="293"/>
    </location>
</feature>
<evidence type="ECO:0000256" key="4">
    <source>
        <dbReference type="ARBA" id="ARBA00022989"/>
    </source>
</evidence>
<evidence type="ECO:0000256" key="5">
    <source>
        <dbReference type="ARBA" id="ARBA00023136"/>
    </source>
</evidence>
<keyword evidence="5 6" id="KW-0472">Membrane</keyword>
<feature type="transmembrane region" description="Helical" evidence="6">
    <location>
        <begin position="235"/>
        <end position="259"/>
    </location>
</feature>
<dbReference type="PhylomeDB" id="A0A0A2K089"/>
<comment type="similarity">
    <text evidence="2">Belongs to the amino acid/polyamine transporter 2 family.</text>
</comment>
<evidence type="ECO:0000256" key="2">
    <source>
        <dbReference type="ARBA" id="ARBA00008066"/>
    </source>
</evidence>
<evidence type="ECO:0000256" key="3">
    <source>
        <dbReference type="ARBA" id="ARBA00022692"/>
    </source>
</evidence>
<dbReference type="OrthoDB" id="40134at2759"/>
<dbReference type="Pfam" id="PF01490">
    <property type="entry name" value="Aa_trans"/>
    <property type="match status" value="1"/>
</dbReference>
<dbReference type="PANTHER" id="PTHR22950:SF697">
    <property type="entry name" value="AMINO ACID TRANSPORTER (EUROFUNG)"/>
    <property type="match status" value="1"/>
</dbReference>
<name>A0A0A2K089_PENEN</name>
<dbReference type="PANTHER" id="PTHR22950">
    <property type="entry name" value="AMINO ACID TRANSPORTER"/>
    <property type="match status" value="1"/>
</dbReference>
<dbReference type="FunFam" id="1.20.1740.10:FF:000039">
    <property type="entry name" value="Neutral amino acid transporter (Eurofung)"/>
    <property type="match status" value="1"/>
</dbReference>
<evidence type="ECO:0000256" key="1">
    <source>
        <dbReference type="ARBA" id="ARBA00004141"/>
    </source>
</evidence>
<feature type="transmembrane region" description="Helical" evidence="6">
    <location>
        <begin position="67"/>
        <end position="91"/>
    </location>
</feature>
<feature type="transmembrane region" description="Helical" evidence="6">
    <location>
        <begin position="426"/>
        <end position="444"/>
    </location>
</feature>
<keyword evidence="4 6" id="KW-1133">Transmembrane helix</keyword>
<evidence type="ECO:0000313" key="9">
    <source>
        <dbReference type="Proteomes" id="UP000030143"/>
    </source>
</evidence>
<organism evidence="8 9">
    <name type="scientific">Penicillium expansum</name>
    <name type="common">Blue mold rot fungus</name>
    <dbReference type="NCBI Taxonomy" id="27334"/>
    <lineage>
        <taxon>Eukaryota</taxon>
        <taxon>Fungi</taxon>
        <taxon>Dikarya</taxon>
        <taxon>Ascomycota</taxon>
        <taxon>Pezizomycotina</taxon>
        <taxon>Eurotiomycetes</taxon>
        <taxon>Eurotiomycetidae</taxon>
        <taxon>Eurotiales</taxon>
        <taxon>Aspergillaceae</taxon>
        <taxon>Penicillium</taxon>
    </lineage>
</organism>
<feature type="transmembrane region" description="Helical" evidence="6">
    <location>
        <begin position="130"/>
        <end position="150"/>
    </location>
</feature>
<comment type="caution">
    <text evidence="8">The sequence shown here is derived from an EMBL/GenBank/DDBJ whole genome shotgun (WGS) entry which is preliminary data.</text>
</comment>
<sequence length="489" mass="52413">MPSATSEKGNHLGAILVKDSPNKSVGQMIQSADHEVFSESAEVDFRTVTWPRATIIFLKTVFATGVLSIPIAISTLGAIGGSLSIIGWGLLNTYTGMIQGEFRLNNPSCHSIADMAGEVGGIIAQEITGVLFIFAYLIATGSGIVGASIGLDVLSGHTVCKVWWSFLATVIIAAAASVRKFQHIGWLTWVGFISIFTAVFIVSVAVTTRDRPAAAPAVGAFDLGYQALPYPVPTFAAGMAASCTIFASFAGTSAFLPVISEMKKPRDYRKALFVCMAFVIASYLSLSLVIYRWCGTWVASPSLGSAGHTVEMVAYGVGIAGIIVSACLYLHVTAKYCFVRLLRNTTHIQRNTMTHWATWIGLIIGLAAISFILAEAIPIFNYLIALVGSLCYAPLAVSLPGWLWIADHKSWIRGSMAQRMAYGAHMFLVLLGLFMLTGGTYGVVDEIIVAYRNGSIGGWLSQQQKDGNVLQPYHLLISLLGRVFGCKST</sequence>
<keyword evidence="9" id="KW-1185">Reference proteome</keyword>
<reference evidence="8 9" key="1">
    <citation type="journal article" date="2015" name="Mol. Plant Microbe Interact.">
        <title>Genome, transcriptome, and functional analyses of Penicillium expansum provide new insights into secondary metabolism and pathogenicity.</title>
        <authorList>
            <person name="Ballester A.R."/>
            <person name="Marcet-Houben M."/>
            <person name="Levin E."/>
            <person name="Sela N."/>
            <person name="Selma-Lazaro C."/>
            <person name="Carmona L."/>
            <person name="Wisniewski M."/>
            <person name="Droby S."/>
            <person name="Gonzalez-Candelas L."/>
            <person name="Gabaldon T."/>
        </authorList>
    </citation>
    <scope>NUCLEOTIDE SEQUENCE [LARGE SCALE GENOMIC DNA]</scope>
    <source>
        <strain evidence="8 9">MD-8</strain>
    </source>
</reference>